<reference evidence="2 3" key="1">
    <citation type="journal article" date="2016" name="BMC Genomics">
        <title>Comparative genomic and transcriptomic analyses of the Fuzhuan brick tea-fermentation fungus Aspergillus cristatus.</title>
        <authorList>
            <person name="Ge Y."/>
            <person name="Wang Y."/>
            <person name="Liu Y."/>
            <person name="Tan Y."/>
            <person name="Ren X."/>
            <person name="Zhang X."/>
            <person name="Hyde K.D."/>
            <person name="Liu Y."/>
            <person name="Liu Z."/>
        </authorList>
    </citation>
    <scope>NUCLEOTIDE SEQUENCE [LARGE SCALE GENOMIC DNA]</scope>
    <source>
        <strain evidence="2 3">GZAAS20.1005</strain>
    </source>
</reference>
<gene>
    <name evidence="2" type="ORF">SI65_09277</name>
</gene>
<proteinExistence type="predicted"/>
<dbReference type="VEuPathDB" id="FungiDB:SI65_09277"/>
<keyword evidence="3" id="KW-1185">Reference proteome</keyword>
<dbReference type="OrthoDB" id="5350472at2759"/>
<name>A0A1E3B4H2_ASPCR</name>
<feature type="region of interest" description="Disordered" evidence="1">
    <location>
        <begin position="1"/>
        <end position="36"/>
    </location>
</feature>
<feature type="region of interest" description="Disordered" evidence="1">
    <location>
        <begin position="55"/>
        <end position="83"/>
    </location>
</feature>
<evidence type="ECO:0000313" key="2">
    <source>
        <dbReference type="EMBL" id="ODM15336.1"/>
    </source>
</evidence>
<sequence>MDLSIMGPSLMDPSNPVMDSSLSETLPNTPSKVPETSASETLKVFLSKTANVSESPSTIPMFKLDPSDVPEGWTTDPEEMDYGDEWTAEDSMGQGLARGMDLGDRAYPIMYDPKRYFIMFMAGGNFYILNLQDIRFPS</sequence>
<protein>
    <submittedName>
        <fullName evidence="2">Uncharacterized protein</fullName>
    </submittedName>
</protein>
<dbReference type="Proteomes" id="UP000094569">
    <property type="component" value="Unassembled WGS sequence"/>
</dbReference>
<comment type="caution">
    <text evidence="2">The sequence shown here is derived from an EMBL/GenBank/DDBJ whole genome shotgun (WGS) entry which is preliminary data.</text>
</comment>
<accession>A0A1E3B4H2</accession>
<dbReference type="AlphaFoldDB" id="A0A1E3B4H2"/>
<dbReference type="EMBL" id="JXNT01000017">
    <property type="protein sequence ID" value="ODM15336.1"/>
    <property type="molecule type" value="Genomic_DNA"/>
</dbReference>
<feature type="compositionally biased region" description="Polar residues" evidence="1">
    <location>
        <begin position="17"/>
        <end position="36"/>
    </location>
</feature>
<evidence type="ECO:0000313" key="3">
    <source>
        <dbReference type="Proteomes" id="UP000094569"/>
    </source>
</evidence>
<organism evidence="2 3">
    <name type="scientific">Aspergillus cristatus</name>
    <name type="common">Chinese Fuzhuan brick tea-fermentation fungus</name>
    <name type="synonym">Eurotium cristatum</name>
    <dbReference type="NCBI Taxonomy" id="573508"/>
    <lineage>
        <taxon>Eukaryota</taxon>
        <taxon>Fungi</taxon>
        <taxon>Dikarya</taxon>
        <taxon>Ascomycota</taxon>
        <taxon>Pezizomycotina</taxon>
        <taxon>Eurotiomycetes</taxon>
        <taxon>Eurotiomycetidae</taxon>
        <taxon>Eurotiales</taxon>
        <taxon>Aspergillaceae</taxon>
        <taxon>Aspergillus</taxon>
        <taxon>Aspergillus subgen. Aspergillus</taxon>
    </lineage>
</organism>
<evidence type="ECO:0000256" key="1">
    <source>
        <dbReference type="SAM" id="MobiDB-lite"/>
    </source>
</evidence>